<sequence length="69" mass="7680">MVDVLTVAKRLRHTSIIEFEDSDGSTGVFAEYYSCDEVVAQSDELALLVHEEVYACARMLDDASQHVVT</sequence>
<dbReference type="Proteomes" id="UP000011553">
    <property type="component" value="Unassembled WGS sequence"/>
</dbReference>
<accession>M0JJS2</accession>
<organism evidence="1 2">
    <name type="scientific">Haloferax denitrificans ATCC 35960</name>
    <dbReference type="NCBI Taxonomy" id="662478"/>
    <lineage>
        <taxon>Archaea</taxon>
        <taxon>Methanobacteriati</taxon>
        <taxon>Methanobacteriota</taxon>
        <taxon>Stenosarchaea group</taxon>
        <taxon>Halobacteria</taxon>
        <taxon>Halobacteriales</taxon>
        <taxon>Haloferacaceae</taxon>
        <taxon>Haloferax</taxon>
    </lineage>
</organism>
<comment type="caution">
    <text evidence="1">The sequence shown here is derived from an EMBL/GenBank/DDBJ whole genome shotgun (WGS) entry which is preliminary data.</text>
</comment>
<evidence type="ECO:0000313" key="1">
    <source>
        <dbReference type="EMBL" id="EMA07940.1"/>
    </source>
</evidence>
<protein>
    <submittedName>
        <fullName evidence="1">Small CPxCG-related zinc finger protein</fullName>
    </submittedName>
</protein>
<evidence type="ECO:0000313" key="2">
    <source>
        <dbReference type="Proteomes" id="UP000011553"/>
    </source>
</evidence>
<name>M0JJS2_9EURY</name>
<gene>
    <name evidence="1" type="ORF">C438_02427</name>
</gene>
<dbReference type="EMBL" id="AOLP01000002">
    <property type="protein sequence ID" value="EMA07940.1"/>
    <property type="molecule type" value="Genomic_DNA"/>
</dbReference>
<proteinExistence type="predicted"/>
<dbReference type="AlphaFoldDB" id="M0JJS2"/>
<reference evidence="1 2" key="1">
    <citation type="journal article" date="2014" name="PLoS Genet.">
        <title>Phylogenetically driven sequencing of extremely halophilic archaea reveals strategies for static and dynamic osmo-response.</title>
        <authorList>
            <person name="Becker E.A."/>
            <person name="Seitzer P.M."/>
            <person name="Tritt A."/>
            <person name="Larsen D."/>
            <person name="Krusor M."/>
            <person name="Yao A.I."/>
            <person name="Wu D."/>
            <person name="Madern D."/>
            <person name="Eisen J.A."/>
            <person name="Darling A.E."/>
            <person name="Facciotti M.T."/>
        </authorList>
    </citation>
    <scope>NUCLEOTIDE SEQUENCE [LARGE SCALE GENOMIC DNA]</scope>
    <source>
        <strain evidence="1 2">ATCC 35960</strain>
    </source>
</reference>
<keyword evidence="2" id="KW-1185">Reference proteome</keyword>